<keyword evidence="4" id="KW-1185">Reference proteome</keyword>
<dbReference type="InterPro" id="IPR050179">
    <property type="entry name" value="Trans_hexapeptide_repeat"/>
</dbReference>
<dbReference type="InterPro" id="IPR011004">
    <property type="entry name" value="Trimer_LpxA-like_sf"/>
</dbReference>
<dbReference type="InterPro" id="IPR018357">
    <property type="entry name" value="Hexapep_transf_CS"/>
</dbReference>
<keyword evidence="1 3" id="KW-0808">Transferase</keyword>
<reference evidence="3 4" key="1">
    <citation type="submission" date="2023-07" db="EMBL/GenBank/DDBJ databases">
        <title>Sorghum-associated microbial communities from plants grown in Nebraska, USA.</title>
        <authorList>
            <person name="Schachtman D."/>
        </authorList>
    </citation>
    <scope>NUCLEOTIDE SEQUENCE [LARGE SCALE GENOMIC DNA]</scope>
    <source>
        <strain evidence="3 4">CC258</strain>
    </source>
</reference>
<dbReference type="Gene3D" id="2.160.10.10">
    <property type="entry name" value="Hexapeptide repeat proteins"/>
    <property type="match status" value="1"/>
</dbReference>
<dbReference type="PANTHER" id="PTHR43300">
    <property type="entry name" value="ACETYLTRANSFERASE"/>
    <property type="match status" value="1"/>
</dbReference>
<gene>
    <name evidence="3" type="ORF">J2736_005092</name>
</gene>
<dbReference type="Pfam" id="PF00132">
    <property type="entry name" value="Hexapep"/>
    <property type="match status" value="2"/>
</dbReference>
<dbReference type="InterPro" id="IPR001451">
    <property type="entry name" value="Hexapep"/>
</dbReference>
<evidence type="ECO:0000256" key="1">
    <source>
        <dbReference type="ARBA" id="ARBA00022679"/>
    </source>
</evidence>
<comment type="caution">
    <text evidence="3">The sequence shown here is derived from an EMBL/GenBank/DDBJ whole genome shotgun (WGS) entry which is preliminary data.</text>
</comment>
<evidence type="ECO:0000313" key="4">
    <source>
        <dbReference type="Proteomes" id="UP001267290"/>
    </source>
</evidence>
<keyword evidence="2" id="KW-0677">Repeat</keyword>
<keyword evidence="3" id="KW-0012">Acyltransferase</keyword>
<dbReference type="PANTHER" id="PTHR43300:SF4">
    <property type="entry name" value="ACYL-[ACYL-CARRIER-PROTEIN]--UDP-N-ACETYLGLUCOSAMINE O-ACYLTRANSFERASE"/>
    <property type="match status" value="1"/>
</dbReference>
<proteinExistence type="predicted"/>
<dbReference type="PROSITE" id="PS00101">
    <property type="entry name" value="HEXAPEP_TRANSFERASES"/>
    <property type="match status" value="1"/>
</dbReference>
<dbReference type="RefSeq" id="WP_310501320.1">
    <property type="nucleotide sequence ID" value="NZ_JAVDSB010000012.1"/>
</dbReference>
<evidence type="ECO:0000256" key="2">
    <source>
        <dbReference type="ARBA" id="ARBA00022737"/>
    </source>
</evidence>
<protein>
    <submittedName>
        <fullName evidence="3">UDP-2-acetamido-3-amino-2,3-dideoxy-glucuronate N-acetyltransferase</fullName>
        <ecNumber evidence="3">2.3.1.201</ecNumber>
    </submittedName>
</protein>
<name>A0ABU1P486_9BACL</name>
<dbReference type="Proteomes" id="UP001267290">
    <property type="component" value="Unassembled WGS sequence"/>
</dbReference>
<sequence length="193" mass="20848">MTYFKHESAIIDEGASVGDGTKVWHFSHVSSNSIIGESCSLGQNVFVANNVEIGKGVKIQNNVSIYEGVVLEDYVFCGPSMVFTNVRTPRSAFPRNTSNDYHITTVKKGASIGANATVVCGVTIGEWAFIAAGAVVTKDVPSYSLQAGVPARRIGWVCECGHSLTTHEDTIVCPECQRSYQLIVDKLIKVTEE</sequence>
<dbReference type="EMBL" id="JAVDSB010000012">
    <property type="protein sequence ID" value="MDR6553882.1"/>
    <property type="molecule type" value="Genomic_DNA"/>
</dbReference>
<dbReference type="GO" id="GO:0016746">
    <property type="term" value="F:acyltransferase activity"/>
    <property type="evidence" value="ECO:0007669"/>
    <property type="project" value="UniProtKB-KW"/>
</dbReference>
<dbReference type="SUPFAM" id="SSF51161">
    <property type="entry name" value="Trimeric LpxA-like enzymes"/>
    <property type="match status" value="1"/>
</dbReference>
<organism evidence="3 4">
    <name type="scientific">Paenibacillus qinlingensis</name>
    <dbReference type="NCBI Taxonomy" id="1837343"/>
    <lineage>
        <taxon>Bacteria</taxon>
        <taxon>Bacillati</taxon>
        <taxon>Bacillota</taxon>
        <taxon>Bacilli</taxon>
        <taxon>Bacillales</taxon>
        <taxon>Paenibacillaceae</taxon>
        <taxon>Paenibacillus</taxon>
    </lineage>
</organism>
<evidence type="ECO:0000313" key="3">
    <source>
        <dbReference type="EMBL" id="MDR6553882.1"/>
    </source>
</evidence>
<dbReference type="CDD" id="cd03358">
    <property type="entry name" value="LbH_WxcM_N_like"/>
    <property type="match status" value="1"/>
</dbReference>
<dbReference type="EC" id="2.3.1.201" evidence="3"/>
<accession>A0ABU1P486</accession>